<evidence type="ECO:0000313" key="2">
    <source>
        <dbReference type="Proteomes" id="UP000257109"/>
    </source>
</evidence>
<comment type="caution">
    <text evidence="1">The sequence shown here is derived from an EMBL/GenBank/DDBJ whole genome shotgun (WGS) entry which is preliminary data.</text>
</comment>
<proteinExistence type="predicted"/>
<name>A0A371GMU3_MUCPR</name>
<dbReference type="Proteomes" id="UP000257109">
    <property type="component" value="Unassembled WGS sequence"/>
</dbReference>
<dbReference type="AlphaFoldDB" id="A0A371GMU3"/>
<feature type="non-terminal residue" evidence="1">
    <location>
        <position position="1"/>
    </location>
</feature>
<evidence type="ECO:0000313" key="1">
    <source>
        <dbReference type="EMBL" id="RDX91868.1"/>
    </source>
</evidence>
<dbReference type="OrthoDB" id="1166063at2759"/>
<gene>
    <name evidence="1" type="ORF">CR513_26090</name>
</gene>
<protein>
    <submittedName>
        <fullName evidence="1">Uncharacterized protein</fullName>
    </submittedName>
</protein>
<keyword evidence="2" id="KW-1185">Reference proteome</keyword>
<reference evidence="1" key="1">
    <citation type="submission" date="2018-05" db="EMBL/GenBank/DDBJ databases">
        <title>Draft genome of Mucuna pruriens seed.</title>
        <authorList>
            <person name="Nnadi N.E."/>
            <person name="Vos R."/>
            <person name="Hasami M.H."/>
            <person name="Devisetty U.K."/>
            <person name="Aguiy J.C."/>
        </authorList>
    </citation>
    <scope>NUCLEOTIDE SEQUENCE [LARGE SCALE GENOMIC DNA]</scope>
    <source>
        <strain evidence="1">JCA_2017</strain>
    </source>
</reference>
<accession>A0A371GMU3</accession>
<sequence>MKFPSSAWQIVAIRVDQIMAWQCYMDSLKSQIEEQMHWLHQEQLMPTLRKNPDLFAWQPSDISGIDPNFLCHSLALCVKAQPLA</sequence>
<dbReference type="EMBL" id="QJKJ01005015">
    <property type="protein sequence ID" value="RDX91868.1"/>
    <property type="molecule type" value="Genomic_DNA"/>
</dbReference>
<organism evidence="1 2">
    <name type="scientific">Mucuna pruriens</name>
    <name type="common">Velvet bean</name>
    <name type="synonym">Dolichos pruriens</name>
    <dbReference type="NCBI Taxonomy" id="157652"/>
    <lineage>
        <taxon>Eukaryota</taxon>
        <taxon>Viridiplantae</taxon>
        <taxon>Streptophyta</taxon>
        <taxon>Embryophyta</taxon>
        <taxon>Tracheophyta</taxon>
        <taxon>Spermatophyta</taxon>
        <taxon>Magnoliopsida</taxon>
        <taxon>eudicotyledons</taxon>
        <taxon>Gunneridae</taxon>
        <taxon>Pentapetalae</taxon>
        <taxon>rosids</taxon>
        <taxon>fabids</taxon>
        <taxon>Fabales</taxon>
        <taxon>Fabaceae</taxon>
        <taxon>Papilionoideae</taxon>
        <taxon>50 kb inversion clade</taxon>
        <taxon>NPAAA clade</taxon>
        <taxon>indigoferoid/millettioid clade</taxon>
        <taxon>Phaseoleae</taxon>
        <taxon>Mucuna</taxon>
    </lineage>
</organism>